<feature type="transmembrane region" description="Helical" evidence="1">
    <location>
        <begin position="7"/>
        <end position="26"/>
    </location>
</feature>
<dbReference type="Proteomes" id="UP001236620">
    <property type="component" value="Unassembled WGS sequence"/>
</dbReference>
<evidence type="ECO:0000313" key="3">
    <source>
        <dbReference type="Proteomes" id="UP001236620"/>
    </source>
</evidence>
<organism evidence="2 3">
    <name type="scientific">Mycoplasma yeatsii</name>
    <dbReference type="NCBI Taxonomy" id="51365"/>
    <lineage>
        <taxon>Bacteria</taxon>
        <taxon>Bacillati</taxon>
        <taxon>Mycoplasmatota</taxon>
        <taxon>Mollicutes</taxon>
        <taxon>Mycoplasmataceae</taxon>
        <taxon>Mycoplasma</taxon>
    </lineage>
</organism>
<protein>
    <submittedName>
        <fullName evidence="2">Cation transport ATPase</fullName>
    </submittedName>
</protein>
<proteinExistence type="predicted"/>
<reference evidence="2" key="1">
    <citation type="submission" date="2023-07" db="EMBL/GenBank/DDBJ databases">
        <title>Genomic Encyclopedia of Type Strains, Phase IV (KMG-IV): sequencing the most valuable type-strain genomes for metagenomic binning, comparative biology and taxonomic classification.</title>
        <authorList>
            <person name="Goeker M."/>
        </authorList>
    </citation>
    <scope>NUCLEOTIDE SEQUENCE [LARGE SCALE GENOMIC DNA]</scope>
    <source>
        <strain evidence="2">DSM 22019</strain>
    </source>
</reference>
<sequence length="238" mass="28144">MKNKDNFINILCFIFLLTFTSFLKPFLGFYNFSLFENIIFVFIYIILSITIFTRTIKLIKSLNFKLDKKTIFKEIKQYTLNINLLKIISIFIILAISIFQIIDSAKVFKLVNLFHYKKITLPFNVENEFARNLLILQISLNSILLAIMLLFLVSIFILIKTKKIIIKYEKNLFINLDFIKIKKQVDDETEESSLDDVKISDNFKIKANLDIFLLKISYFKYLELKQVKKQTTPPIISF</sequence>
<evidence type="ECO:0000313" key="2">
    <source>
        <dbReference type="EMBL" id="MDQ0567563.1"/>
    </source>
</evidence>
<feature type="transmembrane region" description="Helical" evidence="1">
    <location>
        <begin position="134"/>
        <end position="159"/>
    </location>
</feature>
<keyword evidence="1" id="KW-1133">Transmembrane helix</keyword>
<gene>
    <name evidence="2" type="ORF">J2Z63_000184</name>
</gene>
<comment type="caution">
    <text evidence="2">The sequence shown here is derived from an EMBL/GenBank/DDBJ whole genome shotgun (WGS) entry which is preliminary data.</text>
</comment>
<keyword evidence="1" id="KW-0472">Membrane</keyword>
<name>A0ABU0NDR4_9MOLU</name>
<keyword evidence="1" id="KW-0812">Transmembrane</keyword>
<feature type="transmembrane region" description="Helical" evidence="1">
    <location>
        <begin position="38"/>
        <end position="59"/>
    </location>
</feature>
<dbReference type="RefSeq" id="WP_307444180.1">
    <property type="nucleotide sequence ID" value="NZ_JAUSWP010000001.1"/>
</dbReference>
<accession>A0ABU0NDR4</accession>
<dbReference type="EMBL" id="JAUSWP010000001">
    <property type="protein sequence ID" value="MDQ0567563.1"/>
    <property type="molecule type" value="Genomic_DNA"/>
</dbReference>
<keyword evidence="3" id="KW-1185">Reference proteome</keyword>
<feature type="transmembrane region" description="Helical" evidence="1">
    <location>
        <begin position="80"/>
        <end position="102"/>
    </location>
</feature>
<evidence type="ECO:0000256" key="1">
    <source>
        <dbReference type="SAM" id="Phobius"/>
    </source>
</evidence>